<evidence type="ECO:0000256" key="5">
    <source>
        <dbReference type="ARBA" id="ARBA00022741"/>
    </source>
</evidence>
<evidence type="ECO:0000313" key="17">
    <source>
        <dbReference type="Proteomes" id="UP001174909"/>
    </source>
</evidence>
<dbReference type="GO" id="GO:0004016">
    <property type="term" value="F:adenylate cyclase activity"/>
    <property type="evidence" value="ECO:0007669"/>
    <property type="project" value="TreeGrafter"/>
</dbReference>
<proteinExistence type="inferred from homology"/>
<evidence type="ECO:0000256" key="3">
    <source>
        <dbReference type="ARBA" id="ARBA00022692"/>
    </source>
</evidence>
<dbReference type="Gene3D" id="6.10.250.780">
    <property type="match status" value="1"/>
</dbReference>
<dbReference type="AlphaFoldDB" id="A0AA35RJW4"/>
<keyword evidence="11 13" id="KW-0456">Lyase</keyword>
<keyword evidence="10" id="KW-0325">Glycoprotein</keyword>
<dbReference type="Pfam" id="PF07701">
    <property type="entry name" value="HNOBA"/>
    <property type="match status" value="1"/>
</dbReference>
<evidence type="ECO:0000256" key="9">
    <source>
        <dbReference type="ARBA" id="ARBA00023170"/>
    </source>
</evidence>
<evidence type="ECO:0000256" key="11">
    <source>
        <dbReference type="ARBA" id="ARBA00023239"/>
    </source>
</evidence>
<dbReference type="GO" id="GO:0035556">
    <property type="term" value="P:intracellular signal transduction"/>
    <property type="evidence" value="ECO:0007669"/>
    <property type="project" value="InterPro"/>
</dbReference>
<keyword evidence="4" id="KW-0732">Signal</keyword>
<dbReference type="InterPro" id="IPR029787">
    <property type="entry name" value="Nucleotide_cyclase"/>
</dbReference>
<dbReference type="SMART" id="SM00044">
    <property type="entry name" value="CYCc"/>
    <property type="match status" value="1"/>
</dbReference>
<dbReference type="Pfam" id="PF00211">
    <property type="entry name" value="Guanylate_cyc"/>
    <property type="match status" value="1"/>
</dbReference>
<accession>A0AA35RJW4</accession>
<evidence type="ECO:0000256" key="4">
    <source>
        <dbReference type="ARBA" id="ARBA00022729"/>
    </source>
</evidence>
<dbReference type="InterPro" id="IPR050401">
    <property type="entry name" value="Cyclic_nucleotide_synthase"/>
</dbReference>
<dbReference type="FunFam" id="3.30.70.1230:FF:000004">
    <property type="entry name" value="Guanylate cyclase"/>
    <property type="match status" value="1"/>
</dbReference>
<dbReference type="PANTHER" id="PTHR11920">
    <property type="entry name" value="GUANYLYL CYCLASE"/>
    <property type="match status" value="1"/>
</dbReference>
<comment type="caution">
    <text evidence="16">The sequence shown here is derived from an EMBL/GenBank/DDBJ whole genome shotgun (WGS) entry which is preliminary data.</text>
</comment>
<dbReference type="GO" id="GO:0007168">
    <property type="term" value="P:receptor guanylyl cyclase signaling pathway"/>
    <property type="evidence" value="ECO:0007669"/>
    <property type="project" value="TreeGrafter"/>
</dbReference>
<evidence type="ECO:0000313" key="16">
    <source>
        <dbReference type="EMBL" id="CAI8012854.1"/>
    </source>
</evidence>
<evidence type="ECO:0000256" key="2">
    <source>
        <dbReference type="ARBA" id="ARBA00012202"/>
    </source>
</evidence>
<dbReference type="EC" id="4.6.1.2" evidence="2"/>
<keyword evidence="8" id="KW-0472">Membrane</keyword>
<evidence type="ECO:0000256" key="1">
    <source>
        <dbReference type="ARBA" id="ARBA00004479"/>
    </source>
</evidence>
<dbReference type="EMBL" id="CASHTH010001223">
    <property type="protein sequence ID" value="CAI8012854.1"/>
    <property type="molecule type" value="Genomic_DNA"/>
</dbReference>
<dbReference type="SUPFAM" id="SSF55073">
    <property type="entry name" value="Nucleotide cyclase"/>
    <property type="match status" value="1"/>
</dbReference>
<keyword evidence="7" id="KW-0342">GTP-binding</keyword>
<keyword evidence="3" id="KW-0812">Transmembrane</keyword>
<name>A0AA35RJW4_GEOBA</name>
<evidence type="ECO:0000256" key="6">
    <source>
        <dbReference type="ARBA" id="ARBA00022989"/>
    </source>
</evidence>
<dbReference type="CDD" id="cd07302">
    <property type="entry name" value="CHD"/>
    <property type="match status" value="1"/>
</dbReference>
<dbReference type="GO" id="GO:0005525">
    <property type="term" value="F:GTP binding"/>
    <property type="evidence" value="ECO:0007669"/>
    <property type="project" value="UniProtKB-KW"/>
</dbReference>
<evidence type="ECO:0000259" key="15">
    <source>
        <dbReference type="PROSITE" id="PS50125"/>
    </source>
</evidence>
<dbReference type="InterPro" id="IPR011645">
    <property type="entry name" value="HNOB_dom_associated"/>
</dbReference>
<evidence type="ECO:0000256" key="14">
    <source>
        <dbReference type="SAM" id="MobiDB-lite"/>
    </source>
</evidence>
<keyword evidence="12" id="KW-0141">cGMP biosynthesis</keyword>
<gene>
    <name evidence="16" type="ORF">GBAR_LOCUS8211</name>
</gene>
<dbReference type="PROSITE" id="PS00452">
    <property type="entry name" value="GUANYLATE_CYCLASE_1"/>
    <property type="match status" value="1"/>
</dbReference>
<evidence type="ECO:0000256" key="7">
    <source>
        <dbReference type="ARBA" id="ARBA00023134"/>
    </source>
</evidence>
<feature type="region of interest" description="Disordered" evidence="14">
    <location>
        <begin position="245"/>
        <end position="267"/>
    </location>
</feature>
<evidence type="ECO:0000256" key="12">
    <source>
        <dbReference type="ARBA" id="ARBA00023293"/>
    </source>
</evidence>
<comment type="similarity">
    <text evidence="13">Belongs to the adenylyl cyclase class-4/guanylyl cyclase family.</text>
</comment>
<reference evidence="16" key="1">
    <citation type="submission" date="2023-03" db="EMBL/GenBank/DDBJ databases">
        <authorList>
            <person name="Steffen K."/>
            <person name="Cardenas P."/>
        </authorList>
    </citation>
    <scope>NUCLEOTIDE SEQUENCE</scope>
</reference>
<keyword evidence="5" id="KW-0547">Nucleotide-binding</keyword>
<dbReference type="Proteomes" id="UP001174909">
    <property type="component" value="Unassembled WGS sequence"/>
</dbReference>
<keyword evidence="9 16" id="KW-0675">Receptor</keyword>
<feature type="compositionally biased region" description="Basic residues" evidence="14">
    <location>
        <begin position="255"/>
        <end position="267"/>
    </location>
</feature>
<protein>
    <recommendedName>
        <fullName evidence="2">guanylate cyclase</fullName>
        <ecNumber evidence="2">4.6.1.2</ecNumber>
    </recommendedName>
</protein>
<dbReference type="GO" id="GO:0004383">
    <property type="term" value="F:guanylate cyclase activity"/>
    <property type="evidence" value="ECO:0007669"/>
    <property type="project" value="UniProtKB-EC"/>
</dbReference>
<comment type="subcellular location">
    <subcellularLocation>
        <location evidence="1">Membrane</location>
        <topology evidence="1">Single-pass type I membrane protein</topology>
    </subcellularLocation>
</comment>
<dbReference type="GO" id="GO:0001653">
    <property type="term" value="F:peptide receptor activity"/>
    <property type="evidence" value="ECO:0007669"/>
    <property type="project" value="TreeGrafter"/>
</dbReference>
<organism evidence="16 17">
    <name type="scientific">Geodia barretti</name>
    <name type="common">Barrett's horny sponge</name>
    <dbReference type="NCBI Taxonomy" id="519541"/>
    <lineage>
        <taxon>Eukaryota</taxon>
        <taxon>Metazoa</taxon>
        <taxon>Porifera</taxon>
        <taxon>Demospongiae</taxon>
        <taxon>Heteroscleromorpha</taxon>
        <taxon>Tetractinellida</taxon>
        <taxon>Astrophorina</taxon>
        <taxon>Geodiidae</taxon>
        <taxon>Geodia</taxon>
    </lineage>
</organism>
<evidence type="ECO:0000256" key="13">
    <source>
        <dbReference type="RuleBase" id="RU000405"/>
    </source>
</evidence>
<feature type="domain" description="Guanylate cyclase" evidence="15">
    <location>
        <begin position="61"/>
        <end position="191"/>
    </location>
</feature>
<dbReference type="GO" id="GO:0005886">
    <property type="term" value="C:plasma membrane"/>
    <property type="evidence" value="ECO:0007669"/>
    <property type="project" value="TreeGrafter"/>
</dbReference>
<dbReference type="InterPro" id="IPR001054">
    <property type="entry name" value="A/G_cyclase"/>
</dbReference>
<evidence type="ECO:0000256" key="8">
    <source>
        <dbReference type="ARBA" id="ARBA00023136"/>
    </source>
</evidence>
<sequence>MMQLMEKYSKHLEQLVNERTAELEVEKEKATDLLYRMIPQAVAEELKNGKTVEAEEFCGVTIFFSDIVGFTTLAGDSTPMQIVGLLNKLYTEFDRVLDQFDVYKVETIGDAYMVVSGIPRPNGDRHAGEIAKMALKLMACCENFTIPHKPDIRLQIRAGIHSGSVCAGIVGVKMPRYCLFGDTVNTASRMESNSQAMSIQCSDATYQLLGKLGGFTLEDRGNINIKGKGTMNTWWLKGYTEPDEGILPPSPTSGRHAHLRHHQGTHS</sequence>
<keyword evidence="17" id="KW-1185">Reference proteome</keyword>
<dbReference type="InterPro" id="IPR018297">
    <property type="entry name" value="A/G_cyclase_CS"/>
</dbReference>
<dbReference type="PANTHER" id="PTHR11920:SF507">
    <property type="entry name" value="GUANYLATE CYCLASE"/>
    <property type="match status" value="1"/>
</dbReference>
<dbReference type="Gene3D" id="3.30.70.1230">
    <property type="entry name" value="Nucleotide cyclase"/>
    <property type="match status" value="1"/>
</dbReference>
<keyword evidence="6" id="KW-1133">Transmembrane helix</keyword>
<evidence type="ECO:0000256" key="10">
    <source>
        <dbReference type="ARBA" id="ARBA00023180"/>
    </source>
</evidence>
<dbReference type="PROSITE" id="PS50125">
    <property type="entry name" value="GUANYLATE_CYCLASE_2"/>
    <property type="match status" value="1"/>
</dbReference>